<dbReference type="PROSITE" id="PS50089">
    <property type="entry name" value="ZF_RING_2"/>
    <property type="match status" value="1"/>
</dbReference>
<name>A0AAV2QXZ6_MEGNR</name>
<keyword evidence="1" id="KW-0479">Metal-binding</keyword>
<dbReference type="SUPFAM" id="SSF57845">
    <property type="entry name" value="B-box zinc-binding domain"/>
    <property type="match status" value="1"/>
</dbReference>
<feature type="non-terminal residue" evidence="8">
    <location>
        <position position="429"/>
    </location>
</feature>
<dbReference type="GO" id="GO:0008270">
    <property type="term" value="F:zinc ion binding"/>
    <property type="evidence" value="ECO:0007669"/>
    <property type="project" value="UniProtKB-KW"/>
</dbReference>
<feature type="coiled-coil region" evidence="5">
    <location>
        <begin position="225"/>
        <end position="259"/>
    </location>
</feature>
<keyword evidence="5" id="KW-0175">Coiled coil</keyword>
<keyword evidence="9" id="KW-1185">Reference proteome</keyword>
<dbReference type="Gene3D" id="3.30.40.10">
    <property type="entry name" value="Zinc/RING finger domain, C3HC4 (zinc finger)"/>
    <property type="match status" value="1"/>
</dbReference>
<feature type="compositionally biased region" description="Low complexity" evidence="6">
    <location>
        <begin position="88"/>
        <end position="118"/>
    </location>
</feature>
<dbReference type="AlphaFoldDB" id="A0AAV2QXZ6"/>
<gene>
    <name evidence="8" type="ORF">MNOR_LOCUS16798</name>
</gene>
<dbReference type="EMBL" id="CAXKWB010011217">
    <property type="protein sequence ID" value="CAL4100447.1"/>
    <property type="molecule type" value="Genomic_DNA"/>
</dbReference>
<evidence type="ECO:0000313" key="8">
    <source>
        <dbReference type="EMBL" id="CAL4100447.1"/>
    </source>
</evidence>
<feature type="domain" description="RING-type" evidence="7">
    <location>
        <begin position="6"/>
        <end position="49"/>
    </location>
</feature>
<evidence type="ECO:0000256" key="3">
    <source>
        <dbReference type="ARBA" id="ARBA00022833"/>
    </source>
</evidence>
<evidence type="ECO:0000313" key="9">
    <source>
        <dbReference type="Proteomes" id="UP001497623"/>
    </source>
</evidence>
<accession>A0AAV2QXZ6</accession>
<dbReference type="InterPro" id="IPR017907">
    <property type="entry name" value="Znf_RING_CS"/>
</dbReference>
<evidence type="ECO:0000256" key="2">
    <source>
        <dbReference type="ARBA" id="ARBA00022771"/>
    </source>
</evidence>
<dbReference type="Pfam" id="PF14634">
    <property type="entry name" value="zf-RING_5"/>
    <property type="match status" value="1"/>
</dbReference>
<sequence>MDLFECSICRGQYDEVKRRPRTLSCAHYFCEKCVDRTINSVTSHCPTCRSPISVESADKLPPNFLMEELLRKKKITSIRKDLPRIVISSPRSGRASPRSGRASPRSGRTSPRSGRASPLLGRASGRGSPLFGRTSGRASPLSGRASPIPGEYDEEISAGFCPKHRKCQLYFSCATHNVKICRDCTVINHPPSKCKIISFKEELEDNKSKLIEKLTSSNHGIRNDIEHLKKHIDRKNRIISKQELEAERLQKNIKREKLLRGNASHEVEACYKQQKLLDIAKNKLHSASSLREITRLCQETEKKLSDLKSWQHNLKKQYDFNPSTTPNDKKRTSMFVARENKVYLPAISKNLHPPKDSTVMPLKAALSQFPKATSEVFMIFATKDSILGTVYIRLRDNEPAKLFKELCIGIPGVSYRGVKFRNKFRNYFS</sequence>
<dbReference type="Gene3D" id="3.30.160.60">
    <property type="entry name" value="Classic Zinc Finger"/>
    <property type="match status" value="1"/>
</dbReference>
<dbReference type="SUPFAM" id="SSF57850">
    <property type="entry name" value="RING/U-box"/>
    <property type="match status" value="1"/>
</dbReference>
<dbReference type="SMART" id="SM00184">
    <property type="entry name" value="RING"/>
    <property type="match status" value="1"/>
</dbReference>
<dbReference type="PANTHER" id="PTHR25462">
    <property type="entry name" value="BONUS, ISOFORM C-RELATED"/>
    <property type="match status" value="1"/>
</dbReference>
<proteinExistence type="predicted"/>
<reference evidence="8 9" key="1">
    <citation type="submission" date="2024-05" db="EMBL/GenBank/DDBJ databases">
        <authorList>
            <person name="Wallberg A."/>
        </authorList>
    </citation>
    <scope>NUCLEOTIDE SEQUENCE [LARGE SCALE GENOMIC DNA]</scope>
</reference>
<comment type="caution">
    <text evidence="8">The sequence shown here is derived from an EMBL/GenBank/DDBJ whole genome shotgun (WGS) entry which is preliminary data.</text>
</comment>
<dbReference type="InterPro" id="IPR047153">
    <property type="entry name" value="TRIM45/56/19-like"/>
</dbReference>
<evidence type="ECO:0000256" key="4">
    <source>
        <dbReference type="PROSITE-ProRule" id="PRU00175"/>
    </source>
</evidence>
<dbReference type="PANTHER" id="PTHR25462:SF296">
    <property type="entry name" value="MEIOTIC P26, ISOFORM F"/>
    <property type="match status" value="1"/>
</dbReference>
<dbReference type="InterPro" id="IPR013083">
    <property type="entry name" value="Znf_RING/FYVE/PHD"/>
</dbReference>
<keyword evidence="2 4" id="KW-0863">Zinc-finger</keyword>
<dbReference type="CDD" id="cd16564">
    <property type="entry name" value="RING-HC_RNF222"/>
    <property type="match status" value="1"/>
</dbReference>
<feature type="region of interest" description="Disordered" evidence="6">
    <location>
        <begin position="86"/>
        <end position="148"/>
    </location>
</feature>
<dbReference type="Proteomes" id="UP001497623">
    <property type="component" value="Unassembled WGS sequence"/>
</dbReference>
<organism evidence="8 9">
    <name type="scientific">Meganyctiphanes norvegica</name>
    <name type="common">Northern krill</name>
    <name type="synonym">Thysanopoda norvegica</name>
    <dbReference type="NCBI Taxonomy" id="48144"/>
    <lineage>
        <taxon>Eukaryota</taxon>
        <taxon>Metazoa</taxon>
        <taxon>Ecdysozoa</taxon>
        <taxon>Arthropoda</taxon>
        <taxon>Crustacea</taxon>
        <taxon>Multicrustacea</taxon>
        <taxon>Malacostraca</taxon>
        <taxon>Eumalacostraca</taxon>
        <taxon>Eucarida</taxon>
        <taxon>Euphausiacea</taxon>
        <taxon>Euphausiidae</taxon>
        <taxon>Meganyctiphanes</taxon>
    </lineage>
</organism>
<evidence type="ECO:0000256" key="1">
    <source>
        <dbReference type="ARBA" id="ARBA00022723"/>
    </source>
</evidence>
<evidence type="ECO:0000259" key="7">
    <source>
        <dbReference type="PROSITE" id="PS50089"/>
    </source>
</evidence>
<dbReference type="InterPro" id="IPR001841">
    <property type="entry name" value="Znf_RING"/>
</dbReference>
<dbReference type="PROSITE" id="PS00518">
    <property type="entry name" value="ZF_RING_1"/>
    <property type="match status" value="1"/>
</dbReference>
<protein>
    <recommendedName>
        <fullName evidence="7">RING-type domain-containing protein</fullName>
    </recommendedName>
</protein>
<evidence type="ECO:0000256" key="6">
    <source>
        <dbReference type="SAM" id="MobiDB-lite"/>
    </source>
</evidence>
<evidence type="ECO:0000256" key="5">
    <source>
        <dbReference type="SAM" id="Coils"/>
    </source>
</evidence>
<keyword evidence="3" id="KW-0862">Zinc</keyword>